<reference evidence="1 2" key="1">
    <citation type="journal article" date="2024" name="IMA Fungus">
        <title>Apiospora arundinis, a panoply of carbohydrate-active enzymes and secondary metabolites.</title>
        <authorList>
            <person name="Sorensen T."/>
            <person name="Petersen C."/>
            <person name="Muurmann A.T."/>
            <person name="Christiansen J.V."/>
            <person name="Brundto M.L."/>
            <person name="Overgaard C.K."/>
            <person name="Boysen A.T."/>
            <person name="Wollenberg R.D."/>
            <person name="Larsen T.O."/>
            <person name="Sorensen J.L."/>
            <person name="Nielsen K.L."/>
            <person name="Sondergaard T.E."/>
        </authorList>
    </citation>
    <scope>NUCLEOTIDE SEQUENCE [LARGE SCALE GENOMIC DNA]</scope>
    <source>
        <strain evidence="1 2">AAU 773</strain>
    </source>
</reference>
<gene>
    <name evidence="1" type="ORF">PGQ11_001513</name>
</gene>
<name>A0ABR2JN54_9PEZI</name>
<organism evidence="1 2">
    <name type="scientific">Apiospora arundinis</name>
    <dbReference type="NCBI Taxonomy" id="335852"/>
    <lineage>
        <taxon>Eukaryota</taxon>
        <taxon>Fungi</taxon>
        <taxon>Dikarya</taxon>
        <taxon>Ascomycota</taxon>
        <taxon>Pezizomycotina</taxon>
        <taxon>Sordariomycetes</taxon>
        <taxon>Xylariomycetidae</taxon>
        <taxon>Amphisphaeriales</taxon>
        <taxon>Apiosporaceae</taxon>
        <taxon>Apiospora</taxon>
    </lineage>
</organism>
<dbReference type="EMBL" id="JAPCWZ010000001">
    <property type="protein sequence ID" value="KAK8880219.1"/>
    <property type="molecule type" value="Genomic_DNA"/>
</dbReference>
<dbReference type="Proteomes" id="UP001390339">
    <property type="component" value="Unassembled WGS sequence"/>
</dbReference>
<proteinExistence type="predicted"/>
<comment type="caution">
    <text evidence="1">The sequence shown here is derived from an EMBL/GenBank/DDBJ whole genome shotgun (WGS) entry which is preliminary data.</text>
</comment>
<evidence type="ECO:0000313" key="2">
    <source>
        <dbReference type="Proteomes" id="UP001390339"/>
    </source>
</evidence>
<protein>
    <submittedName>
        <fullName evidence="1">Uncharacterized protein</fullName>
    </submittedName>
</protein>
<keyword evidence="2" id="KW-1185">Reference proteome</keyword>
<accession>A0ABR2JN54</accession>
<evidence type="ECO:0000313" key="1">
    <source>
        <dbReference type="EMBL" id="KAK8880219.1"/>
    </source>
</evidence>
<sequence length="673" mass="75536">MESDSQSPIELRFAWRQRQQEIDDFIRRLPSKNISTAFITAQHGGGKSTTLLTHISDLIQHDEIFERTAIVYLMPSHFEVETIYLFLLGPNFGPDAFDENCFSVETAPTKVLINTFEYGVKWFDEITSRLGKDCDSLLLMLDLEIHPTTQGEILLGLAMEWAAKASTSTRKGNGLVVLSPYNSPRTIQTMTRVVGHPPEVVTVPEVNFNVGMNVLNNDTFGHLRQLMQGQGNLVLAHYDSSWEVELENAQLNITCFTGNAATARIELGADNHIMVHSQFPSSYPLTGLTHVVSSCKVERLVFRPEVAQPVLQVHNVNRLEFLRELSWAHKTQNPNSINFYHPAGFNANGLLSGIDMLGPAMLDDRYHTVLELVARWPGQALTQMPARDPQHIHILRDICRKLELFRCLENVLLDGQPADSIYKVSDFGESLRALWREGGPFRTLDFHAIHLVTPIFLDPRKWSTNYIRVAFRLAAIMSFGGRFCGKEFPDRPQSLEQLQEHKDSVDAVRSDTVRYNGLNALKILEMVHALEGSIGFDKVTDEVGQTELTEKEVDELENALLGAWIDQLAFYIKGQGEGKWYEAATSREVQASKSDFLDPTSNPDHGEFENGFHAFYSSISKAGGGFVVFELTAVSQRATKAFGDKIGMAFSEAIASRYPLSQQEQISLSPQEE</sequence>